<gene>
    <name evidence="2" type="ORF">ADL15_43435</name>
</gene>
<keyword evidence="1" id="KW-0472">Membrane</keyword>
<keyword evidence="1" id="KW-0812">Transmembrane</keyword>
<dbReference type="AlphaFoldDB" id="A0A101JD29"/>
<reference evidence="2 3" key="1">
    <citation type="submission" date="2015-10" db="EMBL/GenBank/DDBJ databases">
        <authorList>
            <person name="Gilbert D.G."/>
        </authorList>
    </citation>
    <scope>NUCLEOTIDE SEQUENCE [LARGE SCALE GENOMIC DNA]</scope>
    <source>
        <strain evidence="2 3">NRRL B-16712</strain>
    </source>
</reference>
<sequence>MNSSTGKARALIGTVVVAVLSAGAWFAWLGWDTEYQTDPATGVASGPYEAWQVAGCALTLLVVFVGALLARVPALLASLALTLAFTAVWTAQAAAEDSTGMYGVGTIMLLLGLGTATLVVTALAKAIRHRH</sequence>
<feature type="transmembrane region" description="Helical" evidence="1">
    <location>
        <begin position="51"/>
        <end position="69"/>
    </location>
</feature>
<keyword evidence="3" id="KW-1185">Reference proteome</keyword>
<dbReference type="EMBL" id="LLZH01000320">
    <property type="protein sequence ID" value="KUL24531.1"/>
    <property type="molecule type" value="Genomic_DNA"/>
</dbReference>
<dbReference type="OrthoDB" id="4246695at2"/>
<proteinExistence type="predicted"/>
<evidence type="ECO:0000256" key="1">
    <source>
        <dbReference type="SAM" id="Phobius"/>
    </source>
</evidence>
<feature type="transmembrane region" description="Helical" evidence="1">
    <location>
        <begin position="12"/>
        <end position="31"/>
    </location>
</feature>
<accession>A0A101JD29</accession>
<feature type="transmembrane region" description="Helical" evidence="1">
    <location>
        <begin position="101"/>
        <end position="124"/>
    </location>
</feature>
<evidence type="ECO:0000313" key="2">
    <source>
        <dbReference type="EMBL" id="KUL24531.1"/>
    </source>
</evidence>
<dbReference type="RefSeq" id="WP_067705158.1">
    <property type="nucleotide sequence ID" value="NZ_LLZH01000320.1"/>
</dbReference>
<organism evidence="2 3">
    <name type="scientific">Actinoplanes awajinensis subsp. mycoplanecinus</name>
    <dbReference type="NCBI Taxonomy" id="135947"/>
    <lineage>
        <taxon>Bacteria</taxon>
        <taxon>Bacillati</taxon>
        <taxon>Actinomycetota</taxon>
        <taxon>Actinomycetes</taxon>
        <taxon>Micromonosporales</taxon>
        <taxon>Micromonosporaceae</taxon>
        <taxon>Actinoplanes</taxon>
    </lineage>
</organism>
<keyword evidence="1" id="KW-1133">Transmembrane helix</keyword>
<evidence type="ECO:0000313" key="3">
    <source>
        <dbReference type="Proteomes" id="UP000053244"/>
    </source>
</evidence>
<comment type="caution">
    <text evidence="2">The sequence shown here is derived from an EMBL/GenBank/DDBJ whole genome shotgun (WGS) entry which is preliminary data.</text>
</comment>
<name>A0A101JD29_9ACTN</name>
<feature type="transmembrane region" description="Helical" evidence="1">
    <location>
        <begin position="76"/>
        <end position="95"/>
    </location>
</feature>
<protein>
    <submittedName>
        <fullName evidence="2">Uncharacterized protein</fullName>
    </submittedName>
</protein>
<dbReference type="Proteomes" id="UP000053244">
    <property type="component" value="Unassembled WGS sequence"/>
</dbReference>